<name>A0ABY2H6G0_9HYPO</name>
<evidence type="ECO:0000313" key="2">
    <source>
        <dbReference type="EMBL" id="TFB03341.1"/>
    </source>
</evidence>
<proteinExistence type="predicted"/>
<dbReference type="GeneID" id="300576216"/>
<sequence>MEEWASTRISLNGVPATDWAAAHPRRELLKPLPFATPRRGARSSRWHRSQDEDKGPPTPLEASCATLEYWQPPKNSSAAWDYEGPLQTTKVQRGEAYPQWLPLRLSMARKREAAAAPAPHDARGQAAGARPLIPNERLFDSSHQCKAAFAQRGQAAQGPGLRERLRANKVRLVRLRACHLPAEQRRDVAGQEVSVP</sequence>
<reference evidence="2 3" key="1">
    <citation type="submission" date="2018-01" db="EMBL/GenBank/DDBJ databases">
        <title>Genome characterization of the sugarcane-associated fungus Trichoderma ghanense CCMA-1212 and their application in lignocelulose bioconversion.</title>
        <authorList>
            <person name="Steindorff A.S."/>
            <person name="Mendes T.D."/>
            <person name="Vilela E.S.D."/>
            <person name="Rodrigues D.S."/>
            <person name="Formighieri E.F."/>
            <person name="Melo I.S."/>
            <person name="Favaro L.C.L."/>
        </authorList>
    </citation>
    <scope>NUCLEOTIDE SEQUENCE [LARGE SCALE GENOMIC DNA]</scope>
    <source>
        <strain evidence="2 3">CCMA-1212</strain>
    </source>
</reference>
<dbReference type="Proteomes" id="UP001642720">
    <property type="component" value="Unassembled WGS sequence"/>
</dbReference>
<evidence type="ECO:0000313" key="3">
    <source>
        <dbReference type="Proteomes" id="UP001642720"/>
    </source>
</evidence>
<protein>
    <submittedName>
        <fullName evidence="2">Uncharacterized protein</fullName>
    </submittedName>
</protein>
<comment type="caution">
    <text evidence="2">The sequence shown here is derived from an EMBL/GenBank/DDBJ whole genome shotgun (WGS) entry which is preliminary data.</text>
</comment>
<dbReference type="RefSeq" id="XP_073559542.1">
    <property type="nucleotide sequence ID" value="XM_073701766.1"/>
</dbReference>
<evidence type="ECO:0000256" key="1">
    <source>
        <dbReference type="SAM" id="MobiDB-lite"/>
    </source>
</evidence>
<dbReference type="EMBL" id="PPTA01000005">
    <property type="protein sequence ID" value="TFB03341.1"/>
    <property type="molecule type" value="Genomic_DNA"/>
</dbReference>
<keyword evidence="3" id="KW-1185">Reference proteome</keyword>
<accession>A0ABY2H6G0</accession>
<gene>
    <name evidence="2" type="ORF">CCMA1212_004465</name>
</gene>
<feature type="region of interest" description="Disordered" evidence="1">
    <location>
        <begin position="30"/>
        <end position="61"/>
    </location>
</feature>
<organism evidence="2 3">
    <name type="scientific">Trichoderma ghanense</name>
    <dbReference type="NCBI Taxonomy" id="65468"/>
    <lineage>
        <taxon>Eukaryota</taxon>
        <taxon>Fungi</taxon>
        <taxon>Dikarya</taxon>
        <taxon>Ascomycota</taxon>
        <taxon>Pezizomycotina</taxon>
        <taxon>Sordariomycetes</taxon>
        <taxon>Hypocreomycetidae</taxon>
        <taxon>Hypocreales</taxon>
        <taxon>Hypocreaceae</taxon>
        <taxon>Trichoderma</taxon>
    </lineage>
</organism>